<accession>A0A0F6ANZ9</accession>
<dbReference type="GeneID" id="93017282"/>
<dbReference type="SUPFAM" id="SSF47413">
    <property type="entry name" value="lambda repressor-like DNA-binding domains"/>
    <property type="match status" value="1"/>
</dbReference>
<dbReference type="Pfam" id="PF13560">
    <property type="entry name" value="HTH_31"/>
    <property type="match status" value="1"/>
</dbReference>
<dbReference type="CDD" id="cd00093">
    <property type="entry name" value="HTH_XRE"/>
    <property type="match status" value="1"/>
</dbReference>
<proteinExistence type="predicted"/>
<sequence length="81" mass="8504">MAITAEQLRAARALLKMEQRALAEQANVNIQTLKRYEGGSGVLSGNYQYIEALIAVLTAAGVQFLEDGQVASGPGVALKVG</sequence>
<dbReference type="PATRIC" id="fig|359391.4.peg.285"/>
<dbReference type="GO" id="GO:0003677">
    <property type="term" value="F:DNA binding"/>
    <property type="evidence" value="ECO:0007669"/>
    <property type="project" value="InterPro"/>
</dbReference>
<evidence type="ECO:0000313" key="3">
    <source>
        <dbReference type="Proteomes" id="UP000002565"/>
    </source>
</evidence>
<gene>
    <name evidence="2" type="ordered locus">BAbS19_I02490</name>
</gene>
<protein>
    <recommendedName>
        <fullName evidence="1">HTH cro/C1-type domain-containing protein</fullName>
    </recommendedName>
</protein>
<dbReference type="Gene3D" id="1.10.260.40">
    <property type="entry name" value="lambda repressor-like DNA-binding domains"/>
    <property type="match status" value="1"/>
</dbReference>
<dbReference type="EMBL" id="CP000887">
    <property type="protein sequence ID" value="ACD71792.1"/>
    <property type="molecule type" value="Genomic_DNA"/>
</dbReference>
<evidence type="ECO:0000259" key="1">
    <source>
        <dbReference type="PROSITE" id="PS50943"/>
    </source>
</evidence>
<dbReference type="PROSITE" id="PS50943">
    <property type="entry name" value="HTH_CROC1"/>
    <property type="match status" value="1"/>
</dbReference>
<dbReference type="HOGENOM" id="CLU_066192_28_1_5"/>
<reference evidence="2 3" key="1">
    <citation type="journal article" date="2008" name="PLoS ONE">
        <title>Genome sequence of Brucella abortus vaccine strain S19 compared to virulent strains yields candidate virulence genes.</title>
        <authorList>
            <person name="Crasta O.R."/>
            <person name="Folkerts O."/>
            <person name="Fei Z."/>
            <person name="Mane S.P."/>
            <person name="Evans C."/>
            <person name="Martino-Catt S."/>
            <person name="Bricker B."/>
            <person name="Yu G."/>
            <person name="Du L."/>
            <person name="Sobral B.W."/>
        </authorList>
    </citation>
    <scope>NUCLEOTIDE SEQUENCE [LARGE SCALE GENOMIC DNA]</scope>
    <source>
        <strain evidence="2 3">S19</strain>
    </source>
</reference>
<dbReference type="Proteomes" id="UP000002565">
    <property type="component" value="Chromosome 1"/>
</dbReference>
<dbReference type="SMR" id="A0A0F6ANZ9"/>
<organism evidence="2 3">
    <name type="scientific">Brucella abortus (strain S19)</name>
    <dbReference type="NCBI Taxonomy" id="430066"/>
    <lineage>
        <taxon>Bacteria</taxon>
        <taxon>Pseudomonadati</taxon>
        <taxon>Pseudomonadota</taxon>
        <taxon>Alphaproteobacteria</taxon>
        <taxon>Hyphomicrobiales</taxon>
        <taxon>Brucellaceae</taxon>
        <taxon>Brucella/Ochrobactrum group</taxon>
        <taxon>Brucella</taxon>
    </lineage>
</organism>
<dbReference type="RefSeq" id="WP_002965521.1">
    <property type="nucleotide sequence ID" value="NC_010742.1"/>
</dbReference>
<dbReference type="KEGG" id="bmc:BAbS19_I02490"/>
<dbReference type="InterPro" id="IPR001387">
    <property type="entry name" value="Cro/C1-type_HTH"/>
</dbReference>
<feature type="domain" description="HTH cro/C1-type" evidence="1">
    <location>
        <begin position="8"/>
        <end position="39"/>
    </location>
</feature>
<dbReference type="InterPro" id="IPR010982">
    <property type="entry name" value="Lambda_DNA-bd_dom_sf"/>
</dbReference>
<dbReference type="AlphaFoldDB" id="A0A0F6ANZ9"/>
<name>A0A0F6ANZ9_BRUA1</name>
<evidence type="ECO:0000313" key="2">
    <source>
        <dbReference type="EMBL" id="ACD71792.1"/>
    </source>
</evidence>